<feature type="compositionally biased region" description="Basic residues" evidence="1">
    <location>
        <begin position="92"/>
        <end position="101"/>
    </location>
</feature>
<accession>A0A8T0QHF1</accession>
<sequence length="214" mass="22542">GTGAPPSWSFTAHHPAPARPCSPRPPFGRARRGSPSSGTALGEEDGSISATQVRSNDRERPRGWTVFHLPSTRARGVVTRNTVHPLAPRAPSARRRPRRRAAPSGVLTSAGRSCCCGWATPELCTSPPREGAAPAGPSAALLPGMTMLAPRRLSSPSRLPTAAFSRTPVAPTQSRRLSSSRRRPKAVHGGPPSHKRVRVGCMVSALHTSPSKSA</sequence>
<evidence type="ECO:0000313" key="2">
    <source>
        <dbReference type="EMBL" id="KAG2572915.1"/>
    </source>
</evidence>
<comment type="caution">
    <text evidence="2">The sequence shown here is derived from an EMBL/GenBank/DDBJ whole genome shotgun (WGS) entry which is preliminary data.</text>
</comment>
<dbReference type="Proteomes" id="UP000823388">
    <property type="component" value="Chromosome 7K"/>
</dbReference>
<reference evidence="2" key="1">
    <citation type="submission" date="2020-05" db="EMBL/GenBank/DDBJ databases">
        <title>WGS assembly of Panicum virgatum.</title>
        <authorList>
            <person name="Lovell J.T."/>
            <person name="Jenkins J."/>
            <person name="Shu S."/>
            <person name="Juenger T.E."/>
            <person name="Schmutz J."/>
        </authorList>
    </citation>
    <scope>NUCLEOTIDE SEQUENCE</scope>
    <source>
        <strain evidence="2">AP13</strain>
    </source>
</reference>
<organism evidence="2 3">
    <name type="scientific">Panicum virgatum</name>
    <name type="common">Blackwell switchgrass</name>
    <dbReference type="NCBI Taxonomy" id="38727"/>
    <lineage>
        <taxon>Eukaryota</taxon>
        <taxon>Viridiplantae</taxon>
        <taxon>Streptophyta</taxon>
        <taxon>Embryophyta</taxon>
        <taxon>Tracheophyta</taxon>
        <taxon>Spermatophyta</taxon>
        <taxon>Magnoliopsida</taxon>
        <taxon>Liliopsida</taxon>
        <taxon>Poales</taxon>
        <taxon>Poaceae</taxon>
        <taxon>PACMAD clade</taxon>
        <taxon>Panicoideae</taxon>
        <taxon>Panicodae</taxon>
        <taxon>Paniceae</taxon>
        <taxon>Panicinae</taxon>
        <taxon>Panicum</taxon>
        <taxon>Panicum sect. Hiantes</taxon>
    </lineage>
</organism>
<proteinExistence type="predicted"/>
<feature type="region of interest" description="Disordered" evidence="1">
    <location>
        <begin position="152"/>
        <end position="196"/>
    </location>
</feature>
<feature type="non-terminal residue" evidence="2">
    <location>
        <position position="1"/>
    </location>
</feature>
<feature type="non-terminal residue" evidence="2">
    <location>
        <position position="214"/>
    </location>
</feature>
<feature type="compositionally biased region" description="Pro residues" evidence="1">
    <location>
        <begin position="17"/>
        <end position="26"/>
    </location>
</feature>
<protein>
    <submittedName>
        <fullName evidence="2">Uncharacterized protein</fullName>
    </submittedName>
</protein>
<name>A0A8T0QHF1_PANVG</name>
<dbReference type="AlphaFoldDB" id="A0A8T0QHF1"/>
<feature type="region of interest" description="Disordered" evidence="1">
    <location>
        <begin position="1"/>
        <end position="105"/>
    </location>
</feature>
<evidence type="ECO:0000313" key="3">
    <source>
        <dbReference type="Proteomes" id="UP000823388"/>
    </source>
</evidence>
<evidence type="ECO:0000256" key="1">
    <source>
        <dbReference type="SAM" id="MobiDB-lite"/>
    </source>
</evidence>
<gene>
    <name evidence="2" type="ORF">PVAP13_7KG209510</name>
</gene>
<keyword evidence="3" id="KW-1185">Reference proteome</keyword>
<dbReference type="EMBL" id="CM029049">
    <property type="protein sequence ID" value="KAG2572915.1"/>
    <property type="molecule type" value="Genomic_DNA"/>
</dbReference>